<sequence length="60" mass="6787">LWTDPKDLTAILANDCSTDHIEYRIHAFTNFVSEPFVVTVDPTKMKDVKPEDSSSTSDEK</sequence>
<name>A0ABU3XIC7_9BACI</name>
<dbReference type="Proteomes" id="UP001287282">
    <property type="component" value="Unassembled WGS sequence"/>
</dbReference>
<keyword evidence="2" id="KW-1185">Reference proteome</keyword>
<dbReference type="RefSeq" id="WP_317124499.1">
    <property type="nucleotide sequence ID" value="NZ_JAWJBA010001029.1"/>
</dbReference>
<proteinExistence type="predicted"/>
<comment type="caution">
    <text evidence="1">The sequence shown here is derived from an EMBL/GenBank/DDBJ whole genome shotgun (WGS) entry which is preliminary data.</text>
</comment>
<protein>
    <submittedName>
        <fullName evidence="1">Uncharacterized protein</fullName>
    </submittedName>
</protein>
<organism evidence="1 2">
    <name type="scientific">Alkalihalophilus lindianensis</name>
    <dbReference type="NCBI Taxonomy" id="1630542"/>
    <lineage>
        <taxon>Bacteria</taxon>
        <taxon>Bacillati</taxon>
        <taxon>Bacillota</taxon>
        <taxon>Bacilli</taxon>
        <taxon>Bacillales</taxon>
        <taxon>Bacillaceae</taxon>
        <taxon>Alkalihalophilus</taxon>
    </lineage>
</organism>
<dbReference type="EMBL" id="JAWJBA010001029">
    <property type="protein sequence ID" value="MDV2687657.1"/>
    <property type="molecule type" value="Genomic_DNA"/>
</dbReference>
<evidence type="ECO:0000313" key="1">
    <source>
        <dbReference type="EMBL" id="MDV2687657.1"/>
    </source>
</evidence>
<evidence type="ECO:0000313" key="2">
    <source>
        <dbReference type="Proteomes" id="UP001287282"/>
    </source>
</evidence>
<accession>A0ABU3XIC7</accession>
<gene>
    <name evidence="1" type="ORF">RYX56_25240</name>
</gene>
<feature type="non-terminal residue" evidence="1">
    <location>
        <position position="1"/>
    </location>
</feature>
<reference evidence="1 2" key="1">
    <citation type="submission" date="2023-10" db="EMBL/GenBank/DDBJ databases">
        <title>Screening of Alkalihalobacillus lindianensis BZ-TG-R113 and Its Alleviation of Salt Stress on Rapeseed Growth.</title>
        <authorList>
            <person name="Zhao B."/>
            <person name="Guo T."/>
        </authorList>
    </citation>
    <scope>NUCLEOTIDE SEQUENCE [LARGE SCALE GENOMIC DNA]</scope>
    <source>
        <strain evidence="1 2">BZ-TG-R113</strain>
    </source>
</reference>